<gene>
    <name evidence="2" type="ORF">JYA64_06150</name>
</gene>
<evidence type="ECO:0000313" key="2">
    <source>
        <dbReference type="EMBL" id="MBN3544866.1"/>
    </source>
</evidence>
<feature type="domain" description="RNA polymerase sigma-70 region 2" evidence="1">
    <location>
        <begin position="30"/>
        <end position="86"/>
    </location>
</feature>
<protein>
    <recommendedName>
        <fullName evidence="1">RNA polymerase sigma-70 region 2 domain-containing protein</fullName>
    </recommendedName>
</protein>
<evidence type="ECO:0000313" key="3">
    <source>
        <dbReference type="Proteomes" id="UP001319060"/>
    </source>
</evidence>
<proteinExistence type="predicted"/>
<evidence type="ECO:0000259" key="1">
    <source>
        <dbReference type="Pfam" id="PF04542"/>
    </source>
</evidence>
<sequence length="112" mass="13503">MRIRKELEENILKQLLHKDPEVLKQIISFYSMLLYQVAYRITGSQRESEQILCEVFRELWENPNRFAQSKDNFFSSYLIKRCKLKCVEREEVHIMTILSKKSKKYIAKKATI</sequence>
<dbReference type="Gene3D" id="1.10.1740.10">
    <property type="match status" value="1"/>
</dbReference>
<dbReference type="SUPFAM" id="SSF88946">
    <property type="entry name" value="Sigma2 domain of RNA polymerase sigma factors"/>
    <property type="match status" value="1"/>
</dbReference>
<name>A0ABS2ZBP4_9BACL</name>
<dbReference type="EMBL" id="JAFHKS010000042">
    <property type="protein sequence ID" value="MBN3544866.1"/>
    <property type="molecule type" value="Genomic_DNA"/>
</dbReference>
<reference evidence="2 3" key="1">
    <citation type="submission" date="2021-01" db="EMBL/GenBank/DDBJ databases">
        <title>Genome Sequencing of Type Strains.</title>
        <authorList>
            <person name="Lemaire J.F."/>
            <person name="Inderbitzin P."/>
            <person name="Collins S.B."/>
            <person name="Wespe N."/>
            <person name="Knight-Connoni V."/>
        </authorList>
    </citation>
    <scope>NUCLEOTIDE SEQUENCE [LARGE SCALE GENOMIC DNA]</scope>
    <source>
        <strain evidence="2 3">DSM 14730</strain>
    </source>
</reference>
<accession>A0ABS2ZBP4</accession>
<organism evidence="2 3">
    <name type="scientific">Fictibacillus barbaricus</name>
    <dbReference type="NCBI Taxonomy" id="182136"/>
    <lineage>
        <taxon>Bacteria</taxon>
        <taxon>Bacillati</taxon>
        <taxon>Bacillota</taxon>
        <taxon>Bacilli</taxon>
        <taxon>Bacillales</taxon>
        <taxon>Fictibacillaceae</taxon>
        <taxon>Fictibacillus</taxon>
    </lineage>
</organism>
<dbReference type="RefSeq" id="WP_188403478.1">
    <property type="nucleotide sequence ID" value="NZ_BMCE01000002.1"/>
</dbReference>
<dbReference type="Proteomes" id="UP001319060">
    <property type="component" value="Unassembled WGS sequence"/>
</dbReference>
<comment type="caution">
    <text evidence="2">The sequence shown here is derived from an EMBL/GenBank/DDBJ whole genome shotgun (WGS) entry which is preliminary data.</text>
</comment>
<dbReference type="InterPro" id="IPR013325">
    <property type="entry name" value="RNA_pol_sigma_r2"/>
</dbReference>
<dbReference type="InterPro" id="IPR007627">
    <property type="entry name" value="RNA_pol_sigma70_r2"/>
</dbReference>
<keyword evidence="3" id="KW-1185">Reference proteome</keyword>
<dbReference type="Pfam" id="PF04542">
    <property type="entry name" value="Sigma70_r2"/>
    <property type="match status" value="1"/>
</dbReference>